<dbReference type="EMBL" id="OVTA01000130">
    <property type="protein sequence ID" value="SPS03028.1"/>
    <property type="molecule type" value="Genomic_DNA"/>
</dbReference>
<protein>
    <submittedName>
        <fullName evidence="1">Uncharacterized protein</fullName>
    </submittedName>
</protein>
<name>A0A375JD26_9BURK</name>
<reference evidence="1 2" key="1">
    <citation type="submission" date="2018-01" db="EMBL/GenBank/DDBJ databases">
        <authorList>
            <person name="Gaut B.S."/>
            <person name="Morton B.R."/>
            <person name="Clegg M.T."/>
            <person name="Duvall M.R."/>
        </authorList>
    </citation>
    <scope>NUCLEOTIDE SEQUENCE [LARGE SCALE GENOMIC DNA]</scope>
    <source>
        <strain evidence="1">Cupriavidus taiwanensis cmp 52</strain>
    </source>
</reference>
<dbReference type="AlphaFoldDB" id="A0A375JD26"/>
<gene>
    <name evidence="1" type="ORF">CBM2634_U620002</name>
</gene>
<proteinExistence type="predicted"/>
<dbReference type="Proteomes" id="UP000256805">
    <property type="component" value="Unassembled WGS sequence"/>
</dbReference>
<accession>A0A375JD26</accession>
<evidence type="ECO:0000313" key="2">
    <source>
        <dbReference type="Proteomes" id="UP000256805"/>
    </source>
</evidence>
<evidence type="ECO:0000313" key="1">
    <source>
        <dbReference type="EMBL" id="SPS03028.1"/>
    </source>
</evidence>
<sequence length="287" mass="32254">MRARIHLRARSTAAESDVEINLATWPTVDEQALSEPQRVTFLARVSAVRLYLNGGDGKHIREKAGISRGQVYRMLTERCLAPHPDGRIYGWRGLLPHQRIHPYTRTAPLVVNPWGGRAAGALQALFQSAAGQGLEAEFRQQILGSRKTLESSRRPRAVLYRWFLTALRERGFEQRGEWPFNVTKQGYTAICHYMNAVIATAPLRTRSALLGGPEAERKTRTGDGTRRPPLRLFERVECDAHKLDARMVVLVPSTRRLRAAGHPPPLGGRADRSRLARHSRLQLVLAT</sequence>
<organism evidence="1 2">
    <name type="scientific">Cupriavidus taiwanensis</name>
    <dbReference type="NCBI Taxonomy" id="164546"/>
    <lineage>
        <taxon>Bacteria</taxon>
        <taxon>Pseudomonadati</taxon>
        <taxon>Pseudomonadota</taxon>
        <taxon>Betaproteobacteria</taxon>
        <taxon>Burkholderiales</taxon>
        <taxon>Burkholderiaceae</taxon>
        <taxon>Cupriavidus</taxon>
    </lineage>
</organism>